<gene>
    <name evidence="2" type="primary">101900873</name>
    <name evidence="4" type="synonym">LOC101900873</name>
</gene>
<dbReference type="EnsemblMetazoa" id="MDOA008713-RA">
    <property type="protein sequence ID" value="MDOA008713-PA"/>
    <property type="gene ID" value="MDOA008713"/>
</dbReference>
<proteinExistence type="predicted"/>
<evidence type="ECO:0000313" key="4">
    <source>
        <dbReference type="RefSeq" id="XP_005190113.1"/>
    </source>
</evidence>
<name>A0A1I8MV11_MUSDO</name>
<evidence type="ECO:0000313" key="3">
    <source>
        <dbReference type="Proteomes" id="UP001652621"/>
    </source>
</evidence>
<sequence length="168" mass="19583">MKLFLLMLSLADLSQVSLAAVLGRVKREITAEGFEVVADFIKQLADATGPMVKSVRKQMPQTEVYSTYKEDLEEYISAYEEFKNEEGVCYYKSIDLLEKFVELTDKYEKEDATPEAKKLDELFKSYDSKKLEKEIEKFYERVGAMEMDKSDEHEMDRSRIFSKMSEIC</sequence>
<dbReference type="VEuPathDB" id="VectorBase:MDOMA2_016996"/>
<dbReference type="KEGG" id="mde:101900873"/>
<dbReference type="VEuPathDB" id="VectorBase:MDOA008713"/>
<evidence type="ECO:0000256" key="1">
    <source>
        <dbReference type="SAM" id="SignalP"/>
    </source>
</evidence>
<reference evidence="4" key="2">
    <citation type="submission" date="2025-04" db="UniProtKB">
        <authorList>
            <consortium name="RefSeq"/>
        </authorList>
    </citation>
    <scope>IDENTIFICATION</scope>
    <source>
        <strain evidence="4">Aabys</strain>
    </source>
</reference>
<feature type="signal peptide" evidence="1">
    <location>
        <begin position="1"/>
        <end position="19"/>
    </location>
</feature>
<evidence type="ECO:0000313" key="2">
    <source>
        <dbReference type="EnsemblMetazoa" id="MDOA008713-PA"/>
    </source>
</evidence>
<feature type="chain" id="PRO_5044560874" evidence="1">
    <location>
        <begin position="20"/>
        <end position="168"/>
    </location>
</feature>
<protein>
    <submittedName>
        <fullName evidence="4">Uncharacterized protein LOC101900873</fullName>
    </submittedName>
</protein>
<dbReference type="AlphaFoldDB" id="A0A1I8MV11"/>
<dbReference type="Proteomes" id="UP001652621">
    <property type="component" value="Unplaced"/>
</dbReference>
<keyword evidence="3" id="KW-1185">Reference proteome</keyword>
<accession>A0A1I8MV11</accession>
<keyword evidence="1" id="KW-0732">Signal</keyword>
<dbReference type="RefSeq" id="XP_005190113.1">
    <property type="nucleotide sequence ID" value="XM_005190056.3"/>
</dbReference>
<organism evidence="2">
    <name type="scientific">Musca domestica</name>
    <name type="common">House fly</name>
    <dbReference type="NCBI Taxonomy" id="7370"/>
    <lineage>
        <taxon>Eukaryota</taxon>
        <taxon>Metazoa</taxon>
        <taxon>Ecdysozoa</taxon>
        <taxon>Arthropoda</taxon>
        <taxon>Hexapoda</taxon>
        <taxon>Insecta</taxon>
        <taxon>Pterygota</taxon>
        <taxon>Neoptera</taxon>
        <taxon>Endopterygota</taxon>
        <taxon>Diptera</taxon>
        <taxon>Brachycera</taxon>
        <taxon>Muscomorpha</taxon>
        <taxon>Muscoidea</taxon>
        <taxon>Muscidae</taxon>
        <taxon>Musca</taxon>
    </lineage>
</organism>
<dbReference type="GeneID" id="101900873"/>
<reference evidence="2" key="1">
    <citation type="submission" date="2020-05" db="UniProtKB">
        <authorList>
            <consortium name="EnsemblMetazoa"/>
        </authorList>
    </citation>
    <scope>IDENTIFICATION</scope>
    <source>
        <strain evidence="2">Aabys</strain>
    </source>
</reference>